<comment type="caution">
    <text evidence="1">The sequence shown here is derived from an EMBL/GenBank/DDBJ whole genome shotgun (WGS) entry which is preliminary data.</text>
</comment>
<evidence type="ECO:0000313" key="2">
    <source>
        <dbReference type="Proteomes" id="UP000784294"/>
    </source>
</evidence>
<proteinExistence type="predicted"/>
<keyword evidence="2" id="KW-1185">Reference proteome</keyword>
<organism evidence="1 2">
    <name type="scientific">Protopolystoma xenopodis</name>
    <dbReference type="NCBI Taxonomy" id="117903"/>
    <lineage>
        <taxon>Eukaryota</taxon>
        <taxon>Metazoa</taxon>
        <taxon>Spiralia</taxon>
        <taxon>Lophotrochozoa</taxon>
        <taxon>Platyhelminthes</taxon>
        <taxon>Monogenea</taxon>
        <taxon>Polyopisthocotylea</taxon>
        <taxon>Polystomatidea</taxon>
        <taxon>Polystomatidae</taxon>
        <taxon>Protopolystoma</taxon>
    </lineage>
</organism>
<dbReference type="Proteomes" id="UP000784294">
    <property type="component" value="Unassembled WGS sequence"/>
</dbReference>
<accession>A0A3S5CCE3</accession>
<protein>
    <submittedName>
        <fullName evidence="1">Uncharacterized protein</fullName>
    </submittedName>
</protein>
<sequence>MLLSTVKSVPLSLPREDQVCAVDASFGNVEVNLCFQSLKAIFMEANAQFVLQYSMPTSTLGLSTLVQLTVNMSLKEE</sequence>
<dbReference type="AlphaFoldDB" id="A0A3S5CCE3"/>
<evidence type="ECO:0000313" key="1">
    <source>
        <dbReference type="EMBL" id="VEL09469.1"/>
    </source>
</evidence>
<reference evidence="1" key="1">
    <citation type="submission" date="2018-11" db="EMBL/GenBank/DDBJ databases">
        <authorList>
            <consortium name="Pathogen Informatics"/>
        </authorList>
    </citation>
    <scope>NUCLEOTIDE SEQUENCE</scope>
</reference>
<dbReference type="EMBL" id="CAAALY010006391">
    <property type="protein sequence ID" value="VEL09469.1"/>
    <property type="molecule type" value="Genomic_DNA"/>
</dbReference>
<gene>
    <name evidence="1" type="ORF">PXEA_LOCUS2909</name>
</gene>
<name>A0A3S5CCE3_9PLAT</name>